<evidence type="ECO:0000313" key="3">
    <source>
        <dbReference type="Proteomes" id="UP001187471"/>
    </source>
</evidence>
<dbReference type="AlphaFoldDB" id="A0AA88UE47"/>
<protein>
    <recommendedName>
        <fullName evidence="1">FAR1 domain-containing protein</fullName>
    </recommendedName>
</protein>
<keyword evidence="3" id="KW-1185">Reference proteome</keyword>
<feature type="domain" description="FAR1" evidence="1">
    <location>
        <begin position="77"/>
        <end position="167"/>
    </location>
</feature>
<dbReference type="InterPro" id="IPR004330">
    <property type="entry name" value="FAR1_DNA_bnd_dom"/>
</dbReference>
<proteinExistence type="predicted"/>
<dbReference type="PANTHER" id="PTHR46328">
    <property type="entry name" value="FAR-RED IMPAIRED RESPONSIVE (FAR1) FAMILY PROTEIN-RELATED"/>
    <property type="match status" value="1"/>
</dbReference>
<evidence type="ECO:0000259" key="1">
    <source>
        <dbReference type="Pfam" id="PF03101"/>
    </source>
</evidence>
<gene>
    <name evidence="2" type="ORF">RJ640_002486</name>
</gene>
<dbReference type="Proteomes" id="UP001187471">
    <property type="component" value="Unassembled WGS sequence"/>
</dbReference>
<organism evidence="2 3">
    <name type="scientific">Escallonia rubra</name>
    <dbReference type="NCBI Taxonomy" id="112253"/>
    <lineage>
        <taxon>Eukaryota</taxon>
        <taxon>Viridiplantae</taxon>
        <taxon>Streptophyta</taxon>
        <taxon>Embryophyta</taxon>
        <taxon>Tracheophyta</taxon>
        <taxon>Spermatophyta</taxon>
        <taxon>Magnoliopsida</taxon>
        <taxon>eudicotyledons</taxon>
        <taxon>Gunneridae</taxon>
        <taxon>Pentapetalae</taxon>
        <taxon>asterids</taxon>
        <taxon>campanulids</taxon>
        <taxon>Escalloniales</taxon>
        <taxon>Escalloniaceae</taxon>
        <taxon>Escallonia</taxon>
    </lineage>
</organism>
<reference evidence="2" key="1">
    <citation type="submission" date="2022-12" db="EMBL/GenBank/DDBJ databases">
        <title>Draft genome assemblies for two species of Escallonia (Escalloniales).</title>
        <authorList>
            <person name="Chanderbali A."/>
            <person name="Dervinis C."/>
            <person name="Anghel I."/>
            <person name="Soltis D."/>
            <person name="Soltis P."/>
            <person name="Zapata F."/>
        </authorList>
    </citation>
    <scope>NUCLEOTIDE SEQUENCE</scope>
    <source>
        <strain evidence="2">UCBG92.1500</strain>
        <tissue evidence="2">Leaf</tissue>
    </source>
</reference>
<comment type="caution">
    <text evidence="2">The sequence shown here is derived from an EMBL/GenBank/DDBJ whole genome shotgun (WGS) entry which is preliminary data.</text>
</comment>
<dbReference type="Pfam" id="PF03101">
    <property type="entry name" value="FAR1"/>
    <property type="match status" value="1"/>
</dbReference>
<dbReference type="EMBL" id="JAVXUO010001748">
    <property type="protein sequence ID" value="KAK2979483.1"/>
    <property type="molecule type" value="Genomic_DNA"/>
</dbReference>
<name>A0AA88UE47_9ASTE</name>
<dbReference type="PANTHER" id="PTHR46328:SF41">
    <property type="entry name" value="FAR1 DNA BINDING DOMAIN, FHY3_FAR1 FAMILY-RELATED"/>
    <property type="match status" value="1"/>
</dbReference>
<sequence length="274" mass="31444">MLPVTLMSQAVPYSLTDYAIPDTHARDELRVDDVCDLSQCDNEVRMPGENVDYENFDNFDSQQIDGKIFDTLEAAYEFYNQYALLNCFGTRKHNAHKIRATGAIFRRQFVCNKEGFKKLDDKRPNVNEKRRRDLRTGCKAMIQVTLSKKLGVWVVDKFQDVHNHPLTTTPSKVIKHRYHSKCHRTNVCKSLVFDLNHEGLKASQITRVVNVMKPIEEADISIRDPAAPVKTKGRPKVATMLKSSIELAKKEKKQRTCAYCHGKGHYRTGCAKRK</sequence>
<evidence type="ECO:0000313" key="2">
    <source>
        <dbReference type="EMBL" id="KAK2979483.1"/>
    </source>
</evidence>
<feature type="non-terminal residue" evidence="2">
    <location>
        <position position="274"/>
    </location>
</feature>
<accession>A0AA88UE47</accession>